<keyword evidence="6 11" id="KW-0067">ATP-binding</keyword>
<keyword evidence="7" id="KW-1278">Translocase</keyword>
<dbReference type="GO" id="GO:0043190">
    <property type="term" value="C:ATP-binding cassette (ABC) transporter complex"/>
    <property type="evidence" value="ECO:0007669"/>
    <property type="project" value="TreeGrafter"/>
</dbReference>
<evidence type="ECO:0000313" key="14">
    <source>
        <dbReference type="Proteomes" id="UP000671910"/>
    </source>
</evidence>
<dbReference type="SMART" id="SM00382">
    <property type="entry name" value="AAA"/>
    <property type="match status" value="1"/>
</dbReference>
<comment type="subcellular location">
    <subcellularLocation>
        <location evidence="1">Cell membrane</location>
        <topology evidence="1">Peripheral membrane protein</topology>
    </subcellularLocation>
</comment>
<dbReference type="InterPro" id="IPR015856">
    <property type="entry name" value="ABC_transpr_CbiO/EcfA_su"/>
</dbReference>
<dbReference type="FunFam" id="3.40.50.300:FF:000224">
    <property type="entry name" value="Energy-coupling factor transporter ATP-binding protein EcfA"/>
    <property type="match status" value="1"/>
</dbReference>
<dbReference type="Proteomes" id="UP000636394">
    <property type="component" value="Unassembled WGS sequence"/>
</dbReference>
<dbReference type="GO" id="GO:0042626">
    <property type="term" value="F:ATPase-coupled transmembrane transporter activity"/>
    <property type="evidence" value="ECO:0007669"/>
    <property type="project" value="TreeGrafter"/>
</dbReference>
<dbReference type="GO" id="GO:0005524">
    <property type="term" value="F:ATP binding"/>
    <property type="evidence" value="ECO:0007669"/>
    <property type="project" value="UniProtKB-KW"/>
</dbReference>
<keyword evidence="3" id="KW-0813">Transport</keyword>
<evidence type="ECO:0000256" key="1">
    <source>
        <dbReference type="ARBA" id="ARBA00004202"/>
    </source>
</evidence>
<dbReference type="EMBL" id="CP072829">
    <property type="protein sequence ID" value="QTU84647.1"/>
    <property type="molecule type" value="Genomic_DNA"/>
</dbReference>
<dbReference type="RefSeq" id="WP_166338035.1">
    <property type="nucleotide sequence ID" value="NZ_CP072829.1"/>
</dbReference>
<dbReference type="SUPFAM" id="SSF52540">
    <property type="entry name" value="P-loop containing nucleoside triphosphate hydrolases"/>
    <property type="match status" value="1"/>
</dbReference>
<evidence type="ECO:0000256" key="4">
    <source>
        <dbReference type="ARBA" id="ARBA00022475"/>
    </source>
</evidence>
<dbReference type="Pfam" id="PF00005">
    <property type="entry name" value="ABC_tran"/>
    <property type="match status" value="1"/>
</dbReference>
<dbReference type="PANTHER" id="PTHR43553">
    <property type="entry name" value="HEAVY METAL TRANSPORTER"/>
    <property type="match status" value="1"/>
</dbReference>
<keyword evidence="5" id="KW-0547">Nucleotide-binding</keyword>
<reference evidence="11 13" key="1">
    <citation type="submission" date="2019-11" db="EMBL/GenBank/DDBJ databases">
        <title>Eggerthellaceae novel genus isolated from the rectal contents of marmort.</title>
        <authorList>
            <person name="Zhang G."/>
        </authorList>
    </citation>
    <scope>NUCLEOTIDE SEQUENCE [LARGE SCALE GENOMIC DNA]</scope>
    <source>
        <strain evidence="11">Zg-886</strain>
        <strain evidence="13">zg-886</strain>
    </source>
</reference>
<evidence type="ECO:0000256" key="8">
    <source>
        <dbReference type="ARBA" id="ARBA00023136"/>
    </source>
</evidence>
<dbReference type="CDD" id="cd03225">
    <property type="entry name" value="ABC_cobalt_CbiO_domain1"/>
    <property type="match status" value="1"/>
</dbReference>
<dbReference type="InterPro" id="IPR050095">
    <property type="entry name" value="ECF_ABC_transporter_ATP-bd"/>
</dbReference>
<dbReference type="EMBL" id="WPCR01000001">
    <property type="protein sequence ID" value="NHM13269.1"/>
    <property type="molecule type" value="Genomic_DNA"/>
</dbReference>
<dbReference type="PANTHER" id="PTHR43553:SF27">
    <property type="entry name" value="ENERGY-COUPLING FACTOR TRANSPORTER ATP-BINDING PROTEIN ECFA2"/>
    <property type="match status" value="1"/>
</dbReference>
<evidence type="ECO:0000259" key="10">
    <source>
        <dbReference type="PROSITE" id="PS50893"/>
    </source>
</evidence>
<evidence type="ECO:0000256" key="2">
    <source>
        <dbReference type="ARBA" id="ARBA00005417"/>
    </source>
</evidence>
<keyword evidence="8" id="KW-0472">Membrane</keyword>
<evidence type="ECO:0000313" key="12">
    <source>
        <dbReference type="EMBL" id="QTU84647.1"/>
    </source>
</evidence>
<accession>A0A9E6MQR3</accession>
<dbReference type="PROSITE" id="PS00211">
    <property type="entry name" value="ABC_TRANSPORTER_1"/>
    <property type="match status" value="1"/>
</dbReference>
<evidence type="ECO:0000256" key="9">
    <source>
        <dbReference type="SAM" id="MobiDB-lite"/>
    </source>
</evidence>
<dbReference type="KEGG" id="ebz:J7S26_01580"/>
<evidence type="ECO:0000313" key="11">
    <source>
        <dbReference type="EMBL" id="NHM13269.1"/>
    </source>
</evidence>
<dbReference type="Proteomes" id="UP000671910">
    <property type="component" value="Chromosome"/>
</dbReference>
<proteinExistence type="inferred from homology"/>
<dbReference type="InterPro" id="IPR003439">
    <property type="entry name" value="ABC_transporter-like_ATP-bd"/>
</dbReference>
<dbReference type="GO" id="GO:0016887">
    <property type="term" value="F:ATP hydrolysis activity"/>
    <property type="evidence" value="ECO:0007669"/>
    <property type="project" value="InterPro"/>
</dbReference>
<reference evidence="12" key="2">
    <citation type="submission" date="2021-04" db="EMBL/GenBank/DDBJ databases">
        <title>Novel species in family Eggerthellaceae.</title>
        <authorList>
            <person name="Zhang G."/>
        </authorList>
    </citation>
    <scope>NUCLEOTIDE SEQUENCE</scope>
    <source>
        <strain evidence="12">Zg-886</strain>
    </source>
</reference>
<evidence type="ECO:0000256" key="5">
    <source>
        <dbReference type="ARBA" id="ARBA00022741"/>
    </source>
</evidence>
<dbReference type="InterPro" id="IPR017871">
    <property type="entry name" value="ABC_transporter-like_CS"/>
</dbReference>
<evidence type="ECO:0000313" key="13">
    <source>
        <dbReference type="Proteomes" id="UP000636394"/>
    </source>
</evidence>
<keyword evidence="4" id="KW-1003">Cell membrane</keyword>
<organism evidence="12 14">
    <name type="scientific">Xiamenia xianingshaonis</name>
    <dbReference type="NCBI Taxonomy" id="2682776"/>
    <lineage>
        <taxon>Bacteria</taxon>
        <taxon>Bacillati</taxon>
        <taxon>Actinomycetota</taxon>
        <taxon>Coriobacteriia</taxon>
        <taxon>Eggerthellales</taxon>
        <taxon>Eggerthellaceae</taxon>
        <taxon>Xiamenia</taxon>
    </lineage>
</organism>
<sequence length="365" mass="38714">MRIAFEGVSFSYVDPVHQEKRRKRARRRREAGVIEQPTSLAEHGRPAWGSDPEGTWALCDVTFSLEPGEFLGLAGHTGSGKSTLVQLINGLLRPTFGTVLVDGRDLADGKVAAAVRGKIGLVFQYPENQLFAPTVAEDVAFGPRNLGLSDDAVATRVREALRSVHLDPDEVGEKSPFELSGGQQRRVAFAGVLAMEPEVLVLDEPIAGLDPVAKEEFLQLIAELHSRGIAIVMVSHNMDDLARLAERIVVLNNGRVFALGTPVEVFARGDELRSVGLDVPQAQKLACELRECGFDLPRALYDTATLATDLAPQLSRRTKNALPGAGADAALPAPAGHAACASPAASAAPGDATPLAADSKEAGRA</sequence>
<protein>
    <submittedName>
        <fullName evidence="11">ATP-binding cassette domain-containing protein</fullName>
    </submittedName>
    <submittedName>
        <fullName evidence="12">Energy-coupling factor transporter ATPase</fullName>
    </submittedName>
</protein>
<feature type="region of interest" description="Disordered" evidence="9">
    <location>
        <begin position="340"/>
        <end position="365"/>
    </location>
</feature>
<dbReference type="Gene3D" id="3.40.50.300">
    <property type="entry name" value="P-loop containing nucleotide triphosphate hydrolases"/>
    <property type="match status" value="1"/>
</dbReference>
<keyword evidence="13" id="KW-1185">Reference proteome</keyword>
<name>A0A9E6MQR3_9ACTN</name>
<feature type="domain" description="ABC transporter" evidence="10">
    <location>
        <begin position="35"/>
        <end position="278"/>
    </location>
</feature>
<evidence type="ECO:0000256" key="6">
    <source>
        <dbReference type="ARBA" id="ARBA00022840"/>
    </source>
</evidence>
<dbReference type="InterPro" id="IPR003593">
    <property type="entry name" value="AAA+_ATPase"/>
</dbReference>
<evidence type="ECO:0000256" key="3">
    <source>
        <dbReference type="ARBA" id="ARBA00022448"/>
    </source>
</evidence>
<gene>
    <name evidence="11" type="ORF">GMI68_00520</name>
    <name evidence="12" type="ORF">J7S26_01580</name>
</gene>
<comment type="similarity">
    <text evidence="2">Belongs to the ABC transporter superfamily.</text>
</comment>
<feature type="compositionally biased region" description="Low complexity" evidence="9">
    <location>
        <begin position="340"/>
        <end position="357"/>
    </location>
</feature>
<dbReference type="PROSITE" id="PS50893">
    <property type="entry name" value="ABC_TRANSPORTER_2"/>
    <property type="match status" value="1"/>
</dbReference>
<dbReference type="InterPro" id="IPR027417">
    <property type="entry name" value="P-loop_NTPase"/>
</dbReference>
<evidence type="ECO:0000256" key="7">
    <source>
        <dbReference type="ARBA" id="ARBA00022967"/>
    </source>
</evidence>
<dbReference type="AlphaFoldDB" id="A0A9E6MQR3"/>